<protein>
    <recommendedName>
        <fullName evidence="3">BPL/LPL catalytic domain-containing protein</fullName>
    </recommendedName>
</protein>
<sequence length="327" mass="36623">MSLYSFDSKLFDSHLQTRWLGRSIICKDVTETTMDDAKLAANTGSPCGTVILAETQTKARGTKSHKWNALNKGNLYVSLIINRKIQQGDFVDTFDVEVSGTLSTMKVLQDLGLKDVKMKWPNDLWVRGHKLGGFLAEISGKIPGINIIIHTSIFLVGSSENIIVLGIGLNVNADIRRHPDLHTIATSVRCELNGQIMNREKLFADICNNLEETLEWSRDKLYTEAMENLLFNPGTTLKINHALGGKISIGQLEKIQDNWDIIFKDESGQVWQGTSQQYSIRPYTTKTVYVYNGILTASWSSTLLIKTFSALVDTCELAEVGNRMQQY</sequence>
<dbReference type="EMBL" id="JARBDR010000921">
    <property type="protein sequence ID" value="KAJ8298991.1"/>
    <property type="molecule type" value="Genomic_DNA"/>
</dbReference>
<dbReference type="PANTHER" id="PTHR12835:SF5">
    <property type="entry name" value="BIOTIN--PROTEIN LIGASE"/>
    <property type="match status" value="1"/>
</dbReference>
<comment type="caution">
    <text evidence="4">The sequence shown here is derived from an EMBL/GenBank/DDBJ whole genome shotgun (WGS) entry which is preliminary data.</text>
</comment>
<name>A0ABQ9E5H1_TEGGR</name>
<dbReference type="SUPFAM" id="SSF55681">
    <property type="entry name" value="Class II aaRS and biotin synthetases"/>
    <property type="match status" value="1"/>
</dbReference>
<dbReference type="InterPro" id="IPR004408">
    <property type="entry name" value="Biotin_CoA_COase_ligase"/>
</dbReference>
<organism evidence="4 5">
    <name type="scientific">Tegillarca granosa</name>
    <name type="common">Malaysian cockle</name>
    <name type="synonym">Anadara granosa</name>
    <dbReference type="NCBI Taxonomy" id="220873"/>
    <lineage>
        <taxon>Eukaryota</taxon>
        <taxon>Metazoa</taxon>
        <taxon>Spiralia</taxon>
        <taxon>Lophotrochozoa</taxon>
        <taxon>Mollusca</taxon>
        <taxon>Bivalvia</taxon>
        <taxon>Autobranchia</taxon>
        <taxon>Pteriomorphia</taxon>
        <taxon>Arcoida</taxon>
        <taxon>Arcoidea</taxon>
        <taxon>Arcidae</taxon>
        <taxon>Tegillarca</taxon>
    </lineage>
</organism>
<dbReference type="InterPro" id="IPR004143">
    <property type="entry name" value="BPL_LPL_catalytic"/>
</dbReference>
<keyword evidence="2" id="KW-0436">Ligase</keyword>
<evidence type="ECO:0000259" key="3">
    <source>
        <dbReference type="Pfam" id="PF03099"/>
    </source>
</evidence>
<accession>A0ABQ9E5H1</accession>
<proteinExistence type="inferred from homology"/>
<dbReference type="Gene3D" id="3.30.930.10">
    <property type="entry name" value="Bira Bifunctional Protein, Domain 2"/>
    <property type="match status" value="1"/>
</dbReference>
<keyword evidence="5" id="KW-1185">Reference proteome</keyword>
<gene>
    <name evidence="4" type="ORF">KUTeg_023051</name>
</gene>
<evidence type="ECO:0000256" key="1">
    <source>
        <dbReference type="ARBA" id="ARBA00009934"/>
    </source>
</evidence>
<evidence type="ECO:0000313" key="5">
    <source>
        <dbReference type="Proteomes" id="UP001217089"/>
    </source>
</evidence>
<evidence type="ECO:0000256" key="2">
    <source>
        <dbReference type="ARBA" id="ARBA00022598"/>
    </source>
</evidence>
<dbReference type="Pfam" id="PF03099">
    <property type="entry name" value="BPL_LplA_LipB"/>
    <property type="match status" value="1"/>
</dbReference>
<dbReference type="Proteomes" id="UP001217089">
    <property type="component" value="Unassembled WGS sequence"/>
</dbReference>
<dbReference type="NCBIfam" id="TIGR00121">
    <property type="entry name" value="birA_ligase"/>
    <property type="match status" value="1"/>
</dbReference>
<reference evidence="4 5" key="1">
    <citation type="submission" date="2022-12" db="EMBL/GenBank/DDBJ databases">
        <title>Chromosome-level genome of Tegillarca granosa.</title>
        <authorList>
            <person name="Kim J."/>
        </authorList>
    </citation>
    <scope>NUCLEOTIDE SEQUENCE [LARGE SCALE GENOMIC DNA]</scope>
    <source>
        <strain evidence="4">Teg-2019</strain>
        <tissue evidence="4">Adductor muscle</tissue>
    </source>
</reference>
<dbReference type="PANTHER" id="PTHR12835">
    <property type="entry name" value="BIOTIN PROTEIN LIGASE"/>
    <property type="match status" value="1"/>
</dbReference>
<evidence type="ECO:0000313" key="4">
    <source>
        <dbReference type="EMBL" id="KAJ8298991.1"/>
    </source>
</evidence>
<comment type="similarity">
    <text evidence="1">Belongs to the biotin--protein ligase family.</text>
</comment>
<feature type="domain" description="BPL/LPL catalytic" evidence="3">
    <location>
        <begin position="45"/>
        <end position="140"/>
    </location>
</feature>
<dbReference type="InterPro" id="IPR045864">
    <property type="entry name" value="aa-tRNA-synth_II/BPL/LPL"/>
</dbReference>